<keyword evidence="1" id="KW-0472">Membrane</keyword>
<proteinExistence type="predicted"/>
<evidence type="ECO:0000313" key="2">
    <source>
        <dbReference type="EMBL" id="SDF97564.1"/>
    </source>
</evidence>
<evidence type="ECO:0000313" key="3">
    <source>
        <dbReference type="Proteomes" id="UP000199708"/>
    </source>
</evidence>
<accession>A0A1G7QGC6</accession>
<dbReference type="AlphaFoldDB" id="A0A1G7QGC6"/>
<keyword evidence="1" id="KW-0812">Transmembrane</keyword>
<reference evidence="2 3" key="1">
    <citation type="submission" date="2016-10" db="EMBL/GenBank/DDBJ databases">
        <authorList>
            <person name="de Groot N.N."/>
        </authorList>
    </citation>
    <scope>NUCLEOTIDE SEQUENCE [LARGE SCALE GENOMIC DNA]</scope>
    <source>
        <strain evidence="2 3">ATCC BAA-466</strain>
    </source>
</reference>
<dbReference type="RefSeq" id="WP_090289173.1">
    <property type="nucleotide sequence ID" value="NZ_FNCK01000002.1"/>
</dbReference>
<feature type="transmembrane region" description="Helical" evidence="1">
    <location>
        <begin position="7"/>
        <end position="29"/>
    </location>
</feature>
<sequence>MNETIKIFIIVIVATIALASGSLLAYFIYKMTIIDAKARGLKHPKFWGIFNIAGNNSSNIILYLIGRRKFPKDKLTSYDQLLMKQYKREASISLICHLCGTIILLICIVYFYA</sequence>
<name>A0A1G7QGC6_9LACT</name>
<dbReference type="STRING" id="120956.SAMN05421791_10280"/>
<organism evidence="2 3">
    <name type="scientific">Facklamia miroungae</name>
    <dbReference type="NCBI Taxonomy" id="120956"/>
    <lineage>
        <taxon>Bacteria</taxon>
        <taxon>Bacillati</taxon>
        <taxon>Bacillota</taxon>
        <taxon>Bacilli</taxon>
        <taxon>Lactobacillales</taxon>
        <taxon>Aerococcaceae</taxon>
        <taxon>Facklamia</taxon>
    </lineage>
</organism>
<keyword evidence="3" id="KW-1185">Reference proteome</keyword>
<gene>
    <name evidence="2" type="ORF">SAMN05421791_10280</name>
</gene>
<dbReference type="EMBL" id="FNCK01000002">
    <property type="protein sequence ID" value="SDF97564.1"/>
    <property type="molecule type" value="Genomic_DNA"/>
</dbReference>
<keyword evidence="1" id="KW-1133">Transmembrane helix</keyword>
<evidence type="ECO:0000256" key="1">
    <source>
        <dbReference type="SAM" id="Phobius"/>
    </source>
</evidence>
<feature type="transmembrane region" description="Helical" evidence="1">
    <location>
        <begin position="49"/>
        <end position="66"/>
    </location>
</feature>
<protein>
    <submittedName>
        <fullName evidence="2">Uncharacterized protein</fullName>
    </submittedName>
</protein>
<dbReference type="OrthoDB" id="2237189at2"/>
<feature type="transmembrane region" description="Helical" evidence="1">
    <location>
        <begin position="92"/>
        <end position="112"/>
    </location>
</feature>
<dbReference type="Proteomes" id="UP000199708">
    <property type="component" value="Unassembled WGS sequence"/>
</dbReference>